<keyword evidence="3" id="KW-1185">Reference proteome</keyword>
<protein>
    <submittedName>
        <fullName evidence="2">(pine wood nematode) hypothetical protein</fullName>
    </submittedName>
</protein>
<feature type="region of interest" description="Disordered" evidence="1">
    <location>
        <begin position="343"/>
        <end position="368"/>
    </location>
</feature>
<gene>
    <name evidence="2" type="ORF">BXYJ_LOCUS10221</name>
</gene>
<organism evidence="2 3">
    <name type="scientific">Bursaphelenchus xylophilus</name>
    <name type="common">Pinewood nematode worm</name>
    <name type="synonym">Aphelenchoides xylophilus</name>
    <dbReference type="NCBI Taxonomy" id="6326"/>
    <lineage>
        <taxon>Eukaryota</taxon>
        <taxon>Metazoa</taxon>
        <taxon>Ecdysozoa</taxon>
        <taxon>Nematoda</taxon>
        <taxon>Chromadorea</taxon>
        <taxon>Rhabditida</taxon>
        <taxon>Tylenchina</taxon>
        <taxon>Tylenchomorpha</taxon>
        <taxon>Aphelenchoidea</taxon>
        <taxon>Aphelenchoididae</taxon>
        <taxon>Bursaphelenchus</taxon>
    </lineage>
</organism>
<evidence type="ECO:0000313" key="3">
    <source>
        <dbReference type="Proteomes" id="UP000659654"/>
    </source>
</evidence>
<comment type="caution">
    <text evidence="2">The sequence shown here is derived from an EMBL/GenBank/DDBJ whole genome shotgun (WGS) entry which is preliminary data.</text>
</comment>
<dbReference type="Proteomes" id="UP000659654">
    <property type="component" value="Unassembled WGS sequence"/>
</dbReference>
<evidence type="ECO:0000313" key="2">
    <source>
        <dbReference type="EMBL" id="CAD5227991.1"/>
    </source>
</evidence>
<dbReference type="EMBL" id="CAJFDI010000004">
    <property type="protein sequence ID" value="CAD5227991.1"/>
    <property type="molecule type" value="Genomic_DNA"/>
</dbReference>
<name>A0A7I8XJR9_BURXY</name>
<proteinExistence type="predicted"/>
<accession>A0A7I8XJR9</accession>
<reference evidence="2" key="1">
    <citation type="submission" date="2020-09" db="EMBL/GenBank/DDBJ databases">
        <authorList>
            <person name="Kikuchi T."/>
        </authorList>
    </citation>
    <scope>NUCLEOTIDE SEQUENCE</scope>
    <source>
        <strain evidence="2">Ka4C1</strain>
    </source>
</reference>
<dbReference type="EMBL" id="CAJFCV020000004">
    <property type="protein sequence ID" value="CAG9118400.1"/>
    <property type="molecule type" value="Genomic_DNA"/>
</dbReference>
<dbReference type="Proteomes" id="UP000582659">
    <property type="component" value="Unassembled WGS sequence"/>
</dbReference>
<evidence type="ECO:0000256" key="1">
    <source>
        <dbReference type="SAM" id="MobiDB-lite"/>
    </source>
</evidence>
<dbReference type="OrthoDB" id="10441389at2759"/>
<sequence>MQMVAGNLTGKVFSDQNSLKRLLGVKYNTVNELMLNLIESEWRDFIRSQFLGNKGQIPSSEEEKILQFARISLQHVLYYTKNVIQAARLKKSLQNSMKSEVESSPDVMSNMSSYGTPLTPGRASSLLLEPSTPESKILVYNDQTPGAGASEVARRAIQKAKAIKKPKTIEQVERLRRSVIILTGDWPASNTRHATVIEIRVGSLHELVERLSSHNLDWSHVGQVMLFCDAAWFLPQCQVPHEVRQYALNKLIGIFHDRAPDAKIYLCEPVPLVANVQLIENMNSFIDFARAKAAIDPLFRTLSFLEAVKPFPNKPHPNQPFYLRRRAAEIVVHEMTRKFEVMASRLGPRPNDSPLSSSSLTSIPGVSPWRSVPTQNDVDRLCADSPFSIMQIAKDSFA</sequence>
<feature type="compositionally biased region" description="Low complexity" evidence="1">
    <location>
        <begin position="348"/>
        <end position="368"/>
    </location>
</feature>
<dbReference type="AlphaFoldDB" id="A0A7I8XJR9"/>